<dbReference type="SMART" id="SM00913">
    <property type="entry name" value="IBN_N"/>
    <property type="match status" value="1"/>
</dbReference>
<dbReference type="AlphaFoldDB" id="A0A7J6DQQ6"/>
<dbReference type="PANTHER" id="PTHR10997">
    <property type="entry name" value="IMPORTIN-7, 8, 11"/>
    <property type="match status" value="1"/>
</dbReference>
<dbReference type="InterPro" id="IPR011989">
    <property type="entry name" value="ARM-like"/>
</dbReference>
<keyword evidence="2" id="KW-0813">Transport</keyword>
<gene>
    <name evidence="6" type="ORF">G4B88_016413</name>
</gene>
<dbReference type="Gene3D" id="1.25.10.10">
    <property type="entry name" value="Leucine-rich Repeat Variant"/>
    <property type="match status" value="1"/>
</dbReference>
<dbReference type="GO" id="GO:0005049">
    <property type="term" value="F:nuclear export signal receptor activity"/>
    <property type="evidence" value="ECO:0007669"/>
    <property type="project" value="TreeGrafter"/>
</dbReference>
<dbReference type="GO" id="GO:0006606">
    <property type="term" value="P:protein import into nucleus"/>
    <property type="evidence" value="ECO:0007669"/>
    <property type="project" value="TreeGrafter"/>
</dbReference>
<comment type="caution">
    <text evidence="6">The sequence shown here is derived from an EMBL/GenBank/DDBJ whole genome shotgun (WGS) entry which is preliminary data.</text>
</comment>
<keyword evidence="7" id="KW-1185">Reference proteome</keyword>
<protein>
    <recommendedName>
        <fullName evidence="5">Importin N-terminal domain-containing protein</fullName>
    </recommendedName>
</protein>
<feature type="region of interest" description="Disordered" evidence="4">
    <location>
        <begin position="65"/>
        <end position="88"/>
    </location>
</feature>
<feature type="domain" description="Importin N-terminal" evidence="5">
    <location>
        <begin position="37"/>
        <end position="102"/>
    </location>
</feature>
<evidence type="ECO:0000256" key="4">
    <source>
        <dbReference type="SAM" id="MobiDB-lite"/>
    </source>
</evidence>
<evidence type="ECO:0000259" key="5">
    <source>
        <dbReference type="PROSITE" id="PS50166"/>
    </source>
</evidence>
<dbReference type="PROSITE" id="PS50166">
    <property type="entry name" value="IMPORTIN_B_NT"/>
    <property type="match status" value="1"/>
</dbReference>
<evidence type="ECO:0000256" key="2">
    <source>
        <dbReference type="ARBA" id="ARBA00022448"/>
    </source>
</evidence>
<accession>A0A7J6DQQ6</accession>
<evidence type="ECO:0000256" key="1">
    <source>
        <dbReference type="ARBA" id="ARBA00004123"/>
    </source>
</evidence>
<organism evidence="6 7">
    <name type="scientific">Cannabis sativa</name>
    <name type="common">Hemp</name>
    <name type="synonym">Marijuana</name>
    <dbReference type="NCBI Taxonomy" id="3483"/>
    <lineage>
        <taxon>Eukaryota</taxon>
        <taxon>Viridiplantae</taxon>
        <taxon>Streptophyta</taxon>
        <taxon>Embryophyta</taxon>
        <taxon>Tracheophyta</taxon>
        <taxon>Spermatophyta</taxon>
        <taxon>Magnoliopsida</taxon>
        <taxon>eudicotyledons</taxon>
        <taxon>Gunneridae</taxon>
        <taxon>Pentapetalae</taxon>
        <taxon>rosids</taxon>
        <taxon>fabids</taxon>
        <taxon>Rosales</taxon>
        <taxon>Cannabaceae</taxon>
        <taxon>Cannabis</taxon>
    </lineage>
</organism>
<proteinExistence type="predicted"/>
<feature type="compositionally biased region" description="Pro residues" evidence="4">
    <location>
        <begin position="105"/>
        <end position="114"/>
    </location>
</feature>
<dbReference type="InterPro" id="IPR001494">
    <property type="entry name" value="Importin-beta_N"/>
</dbReference>
<evidence type="ECO:0000313" key="7">
    <source>
        <dbReference type="Proteomes" id="UP000583929"/>
    </source>
</evidence>
<sequence length="121" mass="13229">MKGALALLRVNELEYSEERGVRDLRTPPPPKLWPISVLRLVAEPNVDEQVRMAAAVNFKNHLKGRWAPSASSDEPNAVASPSPIPDPEKDQIKALIVSLMLSPNPKIPTQPPPLGGVERSK</sequence>
<dbReference type="SUPFAM" id="SSF48371">
    <property type="entry name" value="ARM repeat"/>
    <property type="match status" value="1"/>
</dbReference>
<name>A0A7J6DQQ6_CANSA</name>
<dbReference type="PANTHER" id="PTHR10997:SF8">
    <property type="entry name" value="EXPORTIN-2"/>
    <property type="match status" value="1"/>
</dbReference>
<reference evidence="6 7" key="1">
    <citation type="journal article" date="2020" name="bioRxiv">
        <title>Sequence and annotation of 42 cannabis genomes reveals extensive copy number variation in cannabinoid synthesis and pathogen resistance genes.</title>
        <authorList>
            <person name="Mckernan K.J."/>
            <person name="Helbert Y."/>
            <person name="Kane L.T."/>
            <person name="Ebling H."/>
            <person name="Zhang L."/>
            <person name="Liu B."/>
            <person name="Eaton Z."/>
            <person name="Mclaughlin S."/>
            <person name="Kingan S."/>
            <person name="Baybayan P."/>
            <person name="Concepcion G."/>
            <person name="Jordan M."/>
            <person name="Riva A."/>
            <person name="Barbazuk W."/>
            <person name="Harkins T."/>
        </authorList>
    </citation>
    <scope>NUCLEOTIDE SEQUENCE [LARGE SCALE GENOMIC DNA]</scope>
    <source>
        <strain evidence="7">cv. Jamaican Lion 4</strain>
        <tissue evidence="6">Leaf</tissue>
    </source>
</reference>
<evidence type="ECO:0000256" key="3">
    <source>
        <dbReference type="ARBA" id="ARBA00023242"/>
    </source>
</evidence>
<dbReference type="GO" id="GO:0005635">
    <property type="term" value="C:nuclear envelope"/>
    <property type="evidence" value="ECO:0007669"/>
    <property type="project" value="TreeGrafter"/>
</dbReference>
<dbReference type="InterPro" id="IPR016024">
    <property type="entry name" value="ARM-type_fold"/>
</dbReference>
<dbReference type="Pfam" id="PF03810">
    <property type="entry name" value="IBN_N"/>
    <property type="match status" value="1"/>
</dbReference>
<feature type="non-terminal residue" evidence="6">
    <location>
        <position position="1"/>
    </location>
</feature>
<dbReference type="GO" id="GO:0005829">
    <property type="term" value="C:cytosol"/>
    <property type="evidence" value="ECO:0007669"/>
    <property type="project" value="TreeGrafter"/>
</dbReference>
<feature type="region of interest" description="Disordered" evidence="4">
    <location>
        <begin position="102"/>
        <end position="121"/>
    </location>
</feature>
<comment type="subcellular location">
    <subcellularLocation>
        <location evidence="1">Nucleus</location>
    </subcellularLocation>
</comment>
<evidence type="ECO:0000313" key="6">
    <source>
        <dbReference type="EMBL" id="KAF4348422.1"/>
    </source>
</evidence>
<dbReference type="Proteomes" id="UP000583929">
    <property type="component" value="Unassembled WGS sequence"/>
</dbReference>
<dbReference type="EMBL" id="JAATIQ010000689">
    <property type="protein sequence ID" value="KAF4348422.1"/>
    <property type="molecule type" value="Genomic_DNA"/>
</dbReference>
<dbReference type="GO" id="GO:0031267">
    <property type="term" value="F:small GTPase binding"/>
    <property type="evidence" value="ECO:0007669"/>
    <property type="project" value="InterPro"/>
</dbReference>
<keyword evidence="3" id="KW-0539">Nucleus</keyword>
<dbReference type="GO" id="GO:0006611">
    <property type="term" value="P:protein export from nucleus"/>
    <property type="evidence" value="ECO:0007669"/>
    <property type="project" value="TreeGrafter"/>
</dbReference>